<reference evidence="1 2" key="1">
    <citation type="submission" date="2016-10" db="EMBL/GenBank/DDBJ databases">
        <authorList>
            <person name="de Groot N.N."/>
        </authorList>
    </citation>
    <scope>NUCLEOTIDE SEQUENCE [LARGE SCALE GENOMIC DNA]</scope>
    <source>
        <strain evidence="1 2">DSM 21039</strain>
    </source>
</reference>
<protein>
    <recommendedName>
        <fullName evidence="3">Methyltransferase domain-containing protein</fullName>
    </recommendedName>
</protein>
<keyword evidence="2" id="KW-1185">Reference proteome</keyword>
<proteinExistence type="predicted"/>
<gene>
    <name evidence="1" type="ORF">SAMN04488505_102424</name>
</gene>
<sequence>MIEAQKYDDRFFDLLEKNSYSSAQRVLPIVNGFIHPQSIIDVGCGSGVWLKVVSEELHIQDYQGVEGPYVKPETLKVPADKVLFKDLKQPLSLGRRYDLAISMEVGEHLPDSCARQFVGTLTSLSDVVLFSAAIPGQEGTYHINEQYPEYWAQLFVEQGYVPVDIMRPLLWKKEGVEYWYQQNTLLYVKKEALSRYPALQQTAEITNPQYLTRIHPALLDKKTRHINLTRSTWGFLNWKWYMFKRKYLKKNAD</sequence>
<dbReference type="OrthoDB" id="9791837at2"/>
<organism evidence="1 2">
    <name type="scientific">Chitinophaga rupis</name>
    <dbReference type="NCBI Taxonomy" id="573321"/>
    <lineage>
        <taxon>Bacteria</taxon>
        <taxon>Pseudomonadati</taxon>
        <taxon>Bacteroidota</taxon>
        <taxon>Chitinophagia</taxon>
        <taxon>Chitinophagales</taxon>
        <taxon>Chitinophagaceae</taxon>
        <taxon>Chitinophaga</taxon>
    </lineage>
</organism>
<evidence type="ECO:0000313" key="2">
    <source>
        <dbReference type="Proteomes" id="UP000198984"/>
    </source>
</evidence>
<dbReference type="AlphaFoldDB" id="A0A1H7QSC2"/>
<evidence type="ECO:0000313" key="1">
    <source>
        <dbReference type="EMBL" id="SEL50525.1"/>
    </source>
</evidence>
<dbReference type="RefSeq" id="WP_089909667.1">
    <property type="nucleotide sequence ID" value="NZ_FOBB01000002.1"/>
</dbReference>
<dbReference type="SUPFAM" id="SSF53335">
    <property type="entry name" value="S-adenosyl-L-methionine-dependent methyltransferases"/>
    <property type="match status" value="1"/>
</dbReference>
<dbReference type="Proteomes" id="UP000198984">
    <property type="component" value="Unassembled WGS sequence"/>
</dbReference>
<dbReference type="Gene3D" id="3.40.50.150">
    <property type="entry name" value="Vaccinia Virus protein VP39"/>
    <property type="match status" value="1"/>
</dbReference>
<dbReference type="Pfam" id="PF13489">
    <property type="entry name" value="Methyltransf_23"/>
    <property type="match status" value="1"/>
</dbReference>
<dbReference type="EMBL" id="FOBB01000002">
    <property type="protein sequence ID" value="SEL50525.1"/>
    <property type="molecule type" value="Genomic_DNA"/>
</dbReference>
<dbReference type="InterPro" id="IPR029063">
    <property type="entry name" value="SAM-dependent_MTases_sf"/>
</dbReference>
<evidence type="ECO:0008006" key="3">
    <source>
        <dbReference type="Google" id="ProtNLM"/>
    </source>
</evidence>
<accession>A0A1H7QSC2</accession>
<name>A0A1H7QSC2_9BACT</name>
<dbReference type="STRING" id="573321.SAMN04488505_102424"/>